<dbReference type="AlphaFoldDB" id="A0A8E0RUZ8"/>
<dbReference type="GO" id="GO:0000978">
    <property type="term" value="F:RNA polymerase II cis-regulatory region sequence-specific DNA binding"/>
    <property type="evidence" value="ECO:0007669"/>
    <property type="project" value="TreeGrafter"/>
</dbReference>
<evidence type="ECO:0000313" key="10">
    <source>
        <dbReference type="Proteomes" id="UP000728185"/>
    </source>
</evidence>
<feature type="compositionally biased region" description="Basic and acidic residues" evidence="6">
    <location>
        <begin position="299"/>
        <end position="308"/>
    </location>
</feature>
<dbReference type="PANTHER" id="PTHR11988:SF27">
    <property type="entry name" value="GH27708P"/>
    <property type="match status" value="1"/>
</dbReference>
<feature type="compositionally biased region" description="Polar residues" evidence="6">
    <location>
        <begin position="232"/>
        <end position="244"/>
    </location>
</feature>
<keyword evidence="7" id="KW-0732">Signal</keyword>
<dbReference type="SUPFAM" id="SSF57959">
    <property type="entry name" value="Leucine zipper domain"/>
    <property type="match status" value="1"/>
</dbReference>
<feature type="compositionally biased region" description="Low complexity" evidence="6">
    <location>
        <begin position="177"/>
        <end position="190"/>
    </location>
</feature>
<gene>
    <name evidence="9" type="ORF">FBUS_00997</name>
</gene>
<evidence type="ECO:0000256" key="7">
    <source>
        <dbReference type="SAM" id="SignalP"/>
    </source>
</evidence>
<evidence type="ECO:0000256" key="4">
    <source>
        <dbReference type="ARBA" id="ARBA00023163"/>
    </source>
</evidence>
<dbReference type="OrthoDB" id="6022300at2759"/>
<dbReference type="InterPro" id="IPR040223">
    <property type="entry name" value="PAR_bZIP"/>
</dbReference>
<keyword evidence="4" id="KW-0804">Transcription</keyword>
<evidence type="ECO:0000256" key="5">
    <source>
        <dbReference type="ARBA" id="ARBA00023242"/>
    </source>
</evidence>
<dbReference type="Gene3D" id="1.20.5.170">
    <property type="match status" value="1"/>
</dbReference>
<reference evidence="9" key="1">
    <citation type="submission" date="2019-05" db="EMBL/GenBank/DDBJ databases">
        <title>Annotation for the trematode Fasciolopsis buski.</title>
        <authorList>
            <person name="Choi Y.-J."/>
        </authorList>
    </citation>
    <scope>NUCLEOTIDE SEQUENCE</scope>
    <source>
        <strain evidence="9">HT</strain>
        <tissue evidence="9">Whole worm</tissue>
    </source>
</reference>
<feature type="compositionally biased region" description="Polar residues" evidence="6">
    <location>
        <begin position="314"/>
        <end position="348"/>
    </location>
</feature>
<feature type="chain" id="PRO_5034839132" evidence="7">
    <location>
        <begin position="27"/>
        <end position="441"/>
    </location>
</feature>
<feature type="region of interest" description="Disordered" evidence="6">
    <location>
        <begin position="270"/>
        <end position="361"/>
    </location>
</feature>
<feature type="region of interest" description="Disordered" evidence="6">
    <location>
        <begin position="59"/>
        <end position="82"/>
    </location>
</feature>
<dbReference type="GO" id="GO:0000981">
    <property type="term" value="F:DNA-binding transcription factor activity, RNA polymerase II-specific"/>
    <property type="evidence" value="ECO:0007669"/>
    <property type="project" value="TreeGrafter"/>
</dbReference>
<feature type="compositionally biased region" description="Basic and acidic residues" evidence="6">
    <location>
        <begin position="378"/>
        <end position="387"/>
    </location>
</feature>
<feature type="signal peptide" evidence="7">
    <location>
        <begin position="1"/>
        <end position="26"/>
    </location>
</feature>
<dbReference type="Proteomes" id="UP000728185">
    <property type="component" value="Unassembled WGS sequence"/>
</dbReference>
<dbReference type="GO" id="GO:0005634">
    <property type="term" value="C:nucleus"/>
    <property type="evidence" value="ECO:0007669"/>
    <property type="project" value="UniProtKB-SubCell"/>
</dbReference>
<dbReference type="InterPro" id="IPR004827">
    <property type="entry name" value="bZIP"/>
</dbReference>
<protein>
    <submittedName>
        <fullName evidence="9">Putative par domain protein</fullName>
    </submittedName>
</protein>
<evidence type="ECO:0000256" key="3">
    <source>
        <dbReference type="ARBA" id="ARBA00023125"/>
    </source>
</evidence>
<proteinExistence type="predicted"/>
<name>A0A8E0RUZ8_9TREM</name>
<keyword evidence="3" id="KW-0238">DNA-binding</keyword>
<feature type="compositionally biased region" description="Polar residues" evidence="6">
    <location>
        <begin position="116"/>
        <end position="132"/>
    </location>
</feature>
<dbReference type="PANTHER" id="PTHR11988">
    <property type="entry name" value="THYROTROPH EMBRYONIC FACTOR RELATED"/>
    <property type="match status" value="1"/>
</dbReference>
<evidence type="ECO:0000313" key="9">
    <source>
        <dbReference type="EMBL" id="KAA0192408.1"/>
    </source>
</evidence>
<keyword evidence="2" id="KW-0805">Transcription regulation</keyword>
<feature type="region of interest" description="Disordered" evidence="6">
    <location>
        <begin position="116"/>
        <end position="244"/>
    </location>
</feature>
<accession>A0A8E0RUZ8</accession>
<evidence type="ECO:0000256" key="1">
    <source>
        <dbReference type="ARBA" id="ARBA00004123"/>
    </source>
</evidence>
<feature type="domain" description="BZIP" evidence="8">
    <location>
        <begin position="372"/>
        <end position="430"/>
    </location>
</feature>
<dbReference type="InterPro" id="IPR046347">
    <property type="entry name" value="bZIP_sf"/>
</dbReference>
<feature type="compositionally biased region" description="Polar residues" evidence="6">
    <location>
        <begin position="271"/>
        <end position="282"/>
    </location>
</feature>
<comment type="caution">
    <text evidence="9">The sequence shown here is derived from an EMBL/GenBank/DDBJ whole genome shotgun (WGS) entry which is preliminary data.</text>
</comment>
<sequence>MSLNRRYGFCTLSILCSFILLQAISSDRNGSLSTVDLSQLPETLINSFSLRNQRTLSTTSLPLTGIPNPPSDSAQSPFPLSFSSTTSNSPLASALLFSVLGADLRPMIPQLTNRFRASSCQPSGRPLWTSSEPGWPWPESARTEEDGPLDLSNKSPNPRLESPSEPVSCRNVAATTPVPLSVPVPSVQDSSESEAKSIPIHHDEKSPIARRRRTAVSRRSRKPVRQKHHLNAKQNSASQSEELSTTDLFPVTQLTFQPRFPVLSDTEDYKFTTSSDKNSNNPRVRGRRSHSASDTPLARVDKPNRTSDEAAGSDVSTISESHWSINRPTALTQPRRTSSSSGVNTSRPGSDPNICNPRMRRYPEMTPTEAKDQAYWEKRVKNNEAARRSRRARKSKEQSLRDYAERLEKVNTQLLEEIKLLKKEVVRLKSASGEKNGAERE</sequence>
<feature type="region of interest" description="Disordered" evidence="6">
    <location>
        <begin position="378"/>
        <end position="401"/>
    </location>
</feature>
<evidence type="ECO:0000256" key="6">
    <source>
        <dbReference type="SAM" id="MobiDB-lite"/>
    </source>
</evidence>
<dbReference type="PROSITE" id="PS50217">
    <property type="entry name" value="BZIP"/>
    <property type="match status" value="1"/>
</dbReference>
<comment type="subcellular location">
    <subcellularLocation>
        <location evidence="1">Nucleus</location>
    </subcellularLocation>
</comment>
<dbReference type="Pfam" id="PF07716">
    <property type="entry name" value="bZIP_2"/>
    <property type="match status" value="1"/>
</dbReference>
<evidence type="ECO:0000259" key="8">
    <source>
        <dbReference type="PROSITE" id="PS50217"/>
    </source>
</evidence>
<keyword evidence="5" id="KW-0539">Nucleus</keyword>
<evidence type="ECO:0000256" key="2">
    <source>
        <dbReference type="ARBA" id="ARBA00023015"/>
    </source>
</evidence>
<organism evidence="9 10">
    <name type="scientific">Fasciolopsis buskii</name>
    <dbReference type="NCBI Taxonomy" id="27845"/>
    <lineage>
        <taxon>Eukaryota</taxon>
        <taxon>Metazoa</taxon>
        <taxon>Spiralia</taxon>
        <taxon>Lophotrochozoa</taxon>
        <taxon>Platyhelminthes</taxon>
        <taxon>Trematoda</taxon>
        <taxon>Digenea</taxon>
        <taxon>Plagiorchiida</taxon>
        <taxon>Echinostomata</taxon>
        <taxon>Echinostomatoidea</taxon>
        <taxon>Fasciolidae</taxon>
        <taxon>Fasciolopsis</taxon>
    </lineage>
</organism>
<feature type="compositionally biased region" description="Basic residues" evidence="6">
    <location>
        <begin position="208"/>
        <end position="231"/>
    </location>
</feature>
<dbReference type="SMART" id="SM00338">
    <property type="entry name" value="BRLZ"/>
    <property type="match status" value="1"/>
</dbReference>
<dbReference type="EMBL" id="LUCM01005711">
    <property type="protein sequence ID" value="KAA0192408.1"/>
    <property type="molecule type" value="Genomic_DNA"/>
</dbReference>
<keyword evidence="10" id="KW-1185">Reference proteome</keyword>